<evidence type="ECO:0000256" key="4">
    <source>
        <dbReference type="ARBA" id="ARBA00022984"/>
    </source>
</evidence>
<comment type="function">
    <text evidence="8">Provides the (R)-glutamate required for cell wall biosynthesis.</text>
</comment>
<dbReference type="PANTHER" id="PTHR21198:SF2">
    <property type="entry name" value="GLUTAMATE RACEMASE"/>
    <property type="match status" value="1"/>
</dbReference>
<feature type="binding site" evidence="8">
    <location>
        <begin position="42"/>
        <end position="43"/>
    </location>
    <ligand>
        <name>substrate</name>
    </ligand>
</feature>
<protein>
    <recommendedName>
        <fullName evidence="7 8">Glutamate racemase</fullName>
        <ecNumber evidence="2 8">5.1.1.3</ecNumber>
    </recommendedName>
</protein>
<dbReference type="Gene3D" id="3.40.50.1860">
    <property type="match status" value="2"/>
</dbReference>
<reference evidence="9 10" key="1">
    <citation type="submission" date="2017-09" db="EMBL/GenBank/DDBJ databases">
        <title>Bacterial strain isolated from the female urinary microbiota.</title>
        <authorList>
            <person name="Thomas-White K."/>
            <person name="Kumar N."/>
            <person name="Forster S."/>
            <person name="Putonti C."/>
            <person name="Lawley T."/>
            <person name="Wolfe A.J."/>
        </authorList>
    </citation>
    <scope>NUCLEOTIDE SEQUENCE [LARGE SCALE GENOMIC DNA]</scope>
    <source>
        <strain evidence="9 10">UMB0852</strain>
    </source>
</reference>
<dbReference type="InterPro" id="IPR015942">
    <property type="entry name" value="Asp/Glu/hydantoin_racemase"/>
</dbReference>
<dbReference type="FunFam" id="3.40.50.1860:FF:000002">
    <property type="entry name" value="Glutamate racemase"/>
    <property type="match status" value="1"/>
</dbReference>
<dbReference type="GO" id="GO:0042802">
    <property type="term" value="F:identical protein binding"/>
    <property type="evidence" value="ECO:0007669"/>
    <property type="project" value="UniProtKB-ARBA"/>
</dbReference>
<keyword evidence="3 8" id="KW-0133">Cell shape</keyword>
<comment type="pathway">
    <text evidence="8">Cell wall biogenesis; peptidoglycan biosynthesis.</text>
</comment>
<dbReference type="AlphaFoldDB" id="A0A2N6SNI4"/>
<dbReference type="PROSITE" id="PS00924">
    <property type="entry name" value="ASP_GLU_RACEMASE_2"/>
    <property type="match status" value="1"/>
</dbReference>
<dbReference type="NCBIfam" id="TIGR00067">
    <property type="entry name" value="glut_race"/>
    <property type="match status" value="1"/>
</dbReference>
<dbReference type="Pfam" id="PF01177">
    <property type="entry name" value="Asp_Glu_race"/>
    <property type="match status" value="1"/>
</dbReference>
<gene>
    <name evidence="8" type="primary">murI</name>
    <name evidence="9" type="ORF">CJ205_03365</name>
</gene>
<evidence type="ECO:0000313" key="9">
    <source>
        <dbReference type="EMBL" id="PMC58633.1"/>
    </source>
</evidence>
<accession>A0A2N6SNI4</accession>
<keyword evidence="6 8" id="KW-0961">Cell wall biogenesis/degradation</keyword>
<organism evidence="9 10">
    <name type="scientific">Dolosicoccus paucivorans</name>
    <dbReference type="NCBI Taxonomy" id="84521"/>
    <lineage>
        <taxon>Bacteria</taxon>
        <taxon>Bacillati</taxon>
        <taxon>Bacillota</taxon>
        <taxon>Bacilli</taxon>
        <taxon>Lactobacillales</taxon>
        <taxon>Aerococcaceae</taxon>
        <taxon>Dolosicoccus</taxon>
    </lineage>
</organism>
<dbReference type="STRING" id="84521.SAMN04487994_101616"/>
<evidence type="ECO:0000256" key="2">
    <source>
        <dbReference type="ARBA" id="ARBA00013090"/>
    </source>
</evidence>
<feature type="binding site" evidence="8">
    <location>
        <begin position="74"/>
        <end position="75"/>
    </location>
    <ligand>
        <name>substrate</name>
    </ligand>
</feature>
<evidence type="ECO:0000256" key="1">
    <source>
        <dbReference type="ARBA" id="ARBA00001602"/>
    </source>
</evidence>
<keyword evidence="5 8" id="KW-0413">Isomerase</keyword>
<feature type="active site" description="Proton donor/acceptor" evidence="8">
    <location>
        <position position="73"/>
    </location>
</feature>
<keyword evidence="4 8" id="KW-0573">Peptidoglycan synthesis</keyword>
<dbReference type="GO" id="GO:0071555">
    <property type="term" value="P:cell wall organization"/>
    <property type="evidence" value="ECO:0007669"/>
    <property type="project" value="UniProtKB-KW"/>
</dbReference>
<dbReference type="InterPro" id="IPR033134">
    <property type="entry name" value="Asp/Glu_racemase_AS_2"/>
</dbReference>
<name>A0A2N6SNI4_9LACT</name>
<evidence type="ECO:0000313" key="10">
    <source>
        <dbReference type="Proteomes" id="UP000235682"/>
    </source>
</evidence>
<comment type="caution">
    <text evidence="9">The sequence shown here is derived from an EMBL/GenBank/DDBJ whole genome shotgun (WGS) entry which is preliminary data.</text>
</comment>
<feature type="binding site" evidence="8">
    <location>
        <begin position="10"/>
        <end position="11"/>
    </location>
    <ligand>
        <name>substrate</name>
    </ligand>
</feature>
<keyword evidence="10" id="KW-1185">Reference proteome</keyword>
<feature type="binding site" evidence="8">
    <location>
        <begin position="185"/>
        <end position="186"/>
    </location>
    <ligand>
        <name>substrate</name>
    </ligand>
</feature>
<dbReference type="EMBL" id="PNHE01000009">
    <property type="protein sequence ID" value="PMC58633.1"/>
    <property type="molecule type" value="Genomic_DNA"/>
</dbReference>
<dbReference type="PANTHER" id="PTHR21198">
    <property type="entry name" value="GLUTAMATE RACEMASE"/>
    <property type="match status" value="1"/>
</dbReference>
<dbReference type="GO" id="GO:0008881">
    <property type="term" value="F:glutamate racemase activity"/>
    <property type="evidence" value="ECO:0007669"/>
    <property type="project" value="UniProtKB-UniRule"/>
</dbReference>
<proteinExistence type="inferred from homology"/>
<dbReference type="NCBIfam" id="NF002035">
    <property type="entry name" value="PRK00865.1-3"/>
    <property type="match status" value="1"/>
</dbReference>
<comment type="similarity">
    <text evidence="8">Belongs to the aspartate/glutamate racemases family.</text>
</comment>
<dbReference type="PROSITE" id="PS00923">
    <property type="entry name" value="ASP_GLU_RACEMASE_1"/>
    <property type="match status" value="1"/>
</dbReference>
<dbReference type="InterPro" id="IPR004391">
    <property type="entry name" value="Glu_race"/>
</dbReference>
<dbReference type="HAMAP" id="MF_00258">
    <property type="entry name" value="Glu_racemase"/>
    <property type="match status" value="1"/>
</dbReference>
<sequence>MKNLPIGYIDSGVGGLTVVKESLKQLPNESILYLGDNARCPYGPRSAEEVKQFTWQMVHFLLKKGIKMLVIACNTATVAALKEIQAELSIPVIGVVQPGSKTAAIKTKNNKVGVIGTTGTIENNAYQRLINQFNPEVEVFSKACPPFVEYVERNEVNSPEMFEVVEEYLTSLLKENIDTLVLGCTHYPLLEPVIQHIAGPGVTLVDSGVESVVEVSKQLERLNLKRSDQEAVNQPATRTFYTTGSVSEFSQIANEWFNNPNLPIQSCIVKGDEIIEVNHRKS</sequence>
<dbReference type="SUPFAM" id="SSF53681">
    <property type="entry name" value="Aspartate/glutamate racemase"/>
    <property type="match status" value="2"/>
</dbReference>
<dbReference type="Proteomes" id="UP000235682">
    <property type="component" value="Unassembled WGS sequence"/>
</dbReference>
<evidence type="ECO:0000256" key="8">
    <source>
        <dbReference type="HAMAP-Rule" id="MF_00258"/>
    </source>
</evidence>
<dbReference type="GO" id="GO:0009252">
    <property type="term" value="P:peptidoglycan biosynthetic process"/>
    <property type="evidence" value="ECO:0007669"/>
    <property type="project" value="UniProtKB-UniRule"/>
</dbReference>
<evidence type="ECO:0000256" key="7">
    <source>
        <dbReference type="ARBA" id="ARBA00070053"/>
    </source>
</evidence>
<dbReference type="InterPro" id="IPR018187">
    <property type="entry name" value="Asp/Glu_racemase_AS_1"/>
</dbReference>
<dbReference type="EC" id="5.1.1.3" evidence="2 8"/>
<dbReference type="OrthoDB" id="9801055at2"/>
<feature type="active site" description="Proton donor/acceptor" evidence="8">
    <location>
        <position position="184"/>
    </location>
</feature>
<evidence type="ECO:0000256" key="5">
    <source>
        <dbReference type="ARBA" id="ARBA00023235"/>
    </source>
</evidence>
<dbReference type="GO" id="GO:0008360">
    <property type="term" value="P:regulation of cell shape"/>
    <property type="evidence" value="ECO:0007669"/>
    <property type="project" value="UniProtKB-KW"/>
</dbReference>
<evidence type="ECO:0000256" key="6">
    <source>
        <dbReference type="ARBA" id="ARBA00023316"/>
    </source>
</evidence>
<dbReference type="RefSeq" id="WP_102227858.1">
    <property type="nucleotide sequence ID" value="NZ_PNFY01000022.1"/>
</dbReference>
<dbReference type="InterPro" id="IPR001920">
    <property type="entry name" value="Asp/Glu_race"/>
</dbReference>
<comment type="catalytic activity">
    <reaction evidence="1 8">
        <text>L-glutamate = D-glutamate</text>
        <dbReference type="Rhea" id="RHEA:12813"/>
        <dbReference type="ChEBI" id="CHEBI:29985"/>
        <dbReference type="ChEBI" id="CHEBI:29986"/>
        <dbReference type="EC" id="5.1.1.3"/>
    </reaction>
</comment>
<dbReference type="UniPathway" id="UPA00219"/>
<evidence type="ECO:0000256" key="3">
    <source>
        <dbReference type="ARBA" id="ARBA00022960"/>
    </source>
</evidence>